<proteinExistence type="predicted"/>
<reference evidence="2 3" key="1">
    <citation type="submission" date="2019-09" db="EMBL/GenBank/DDBJ databases">
        <title>Complete genome sequence of Arachidicoccus sp. B3-10 isolated from apple orchard soil.</title>
        <authorList>
            <person name="Kim H.S."/>
            <person name="Han K.-I."/>
            <person name="Suh M.K."/>
            <person name="Lee K.C."/>
            <person name="Eom M.K."/>
            <person name="Kim J.-S."/>
            <person name="Kang S.W."/>
            <person name="Sin Y."/>
            <person name="Lee J.-S."/>
        </authorList>
    </citation>
    <scope>NUCLEOTIDE SEQUENCE [LARGE SCALE GENOMIC DNA]</scope>
    <source>
        <strain evidence="2 3">B3-10</strain>
    </source>
</reference>
<name>A0A5P2G675_9BACT</name>
<evidence type="ECO:0000313" key="3">
    <source>
        <dbReference type="Proteomes" id="UP000292424"/>
    </source>
</evidence>
<keyword evidence="3" id="KW-1185">Reference proteome</keyword>
<keyword evidence="1" id="KW-0472">Membrane</keyword>
<feature type="transmembrane region" description="Helical" evidence="1">
    <location>
        <begin position="12"/>
        <end position="29"/>
    </location>
</feature>
<dbReference type="Proteomes" id="UP000292424">
    <property type="component" value="Chromosome"/>
</dbReference>
<accession>A0A5P2G675</accession>
<sequence>MKNNGLKTFCKKICLGTMSILFFSIYTFGQNNIAAMRKLLHELQADQVTSDSFFQKGTFKSFRFNGNNRTISKPDNNIFFTGLIGFTLKDIADRIQDDSVQFLCHQIMQNATISYPKFQHISGRPTYNFWRTNPVELFPGAKAIQPLKHINSLPDDLDDTVLYFLFQNNVSDSTRKILEKLMVASANKSKKTIKNTFKKYKQIPAYSTWFGYRMPVDFDFCVLTNVLYYRFSYVQNLNSTDSATIYLLERMIADKEYLHHPTYISPHYGRSPILLYHIARLMGKYNIPQLEPYRKQLIEDLQAQIKQSNIELDQIIMHTALIWLGEKEDRPFFKSFNLNNLQKTDFTFFVGCMNTYFTNPFKAILYTIPSLRFYFQCPAYNKALLLQYLSLINVNQTN</sequence>
<evidence type="ECO:0000313" key="2">
    <source>
        <dbReference type="EMBL" id="QES90178.1"/>
    </source>
</evidence>
<organism evidence="2 3">
    <name type="scientific">Rhizosphaericola mali</name>
    <dbReference type="NCBI Taxonomy" id="2545455"/>
    <lineage>
        <taxon>Bacteria</taxon>
        <taxon>Pseudomonadati</taxon>
        <taxon>Bacteroidota</taxon>
        <taxon>Chitinophagia</taxon>
        <taxon>Chitinophagales</taxon>
        <taxon>Chitinophagaceae</taxon>
        <taxon>Rhizosphaericola</taxon>
    </lineage>
</organism>
<protein>
    <submittedName>
        <fullName evidence="2">Uncharacterized protein</fullName>
    </submittedName>
</protein>
<keyword evidence="1" id="KW-0812">Transmembrane</keyword>
<dbReference type="KEGG" id="arac:E0W69_016485"/>
<dbReference type="RefSeq" id="WP_131331134.1">
    <property type="nucleotide sequence ID" value="NZ_CP044016.1"/>
</dbReference>
<dbReference type="AlphaFoldDB" id="A0A5P2G675"/>
<evidence type="ECO:0000256" key="1">
    <source>
        <dbReference type="SAM" id="Phobius"/>
    </source>
</evidence>
<dbReference type="OrthoDB" id="1116847at2"/>
<dbReference type="EMBL" id="CP044016">
    <property type="protein sequence ID" value="QES90178.1"/>
    <property type="molecule type" value="Genomic_DNA"/>
</dbReference>
<keyword evidence="1" id="KW-1133">Transmembrane helix</keyword>
<gene>
    <name evidence="2" type="ORF">E0W69_016485</name>
</gene>